<dbReference type="GO" id="GO:0071577">
    <property type="term" value="P:zinc ion transmembrane transport"/>
    <property type="evidence" value="ECO:0000318"/>
    <property type="project" value="GO_Central"/>
</dbReference>
<dbReference type="Pfam" id="PF02535">
    <property type="entry name" value="Zip"/>
    <property type="match status" value="1"/>
</dbReference>
<evidence type="ECO:0000313" key="6">
    <source>
        <dbReference type="Ensembl" id="ENSCINP00000034620.1"/>
    </source>
</evidence>
<dbReference type="STRING" id="7719.ENSCINP00000034620"/>
<dbReference type="PANTHER" id="PTHR11040:SF140">
    <property type="entry name" value="ZRT (ZRT), IRT- (IRT-) LIKE PROTEIN TRANSPORTER"/>
    <property type="match status" value="1"/>
</dbReference>
<protein>
    <submittedName>
        <fullName evidence="6">Uncharacterized protein</fullName>
    </submittedName>
</protein>
<comment type="subcellular location">
    <subcellularLocation>
        <location evidence="1">Membrane</location>
        <topology evidence="1">Multi-pass membrane protein</topology>
    </subcellularLocation>
</comment>
<keyword evidence="4 5" id="KW-0472">Membrane</keyword>
<evidence type="ECO:0000256" key="4">
    <source>
        <dbReference type="ARBA" id="ARBA00023136"/>
    </source>
</evidence>
<feature type="transmembrane region" description="Helical" evidence="5">
    <location>
        <begin position="285"/>
        <end position="304"/>
    </location>
</feature>
<feature type="transmembrane region" description="Helical" evidence="5">
    <location>
        <begin position="186"/>
        <end position="207"/>
    </location>
</feature>
<evidence type="ECO:0000256" key="3">
    <source>
        <dbReference type="ARBA" id="ARBA00022989"/>
    </source>
</evidence>
<name>H2XY86_CIOIN</name>
<accession>H2XY86</accession>
<evidence type="ECO:0000313" key="7">
    <source>
        <dbReference type="Proteomes" id="UP000008144"/>
    </source>
</evidence>
<dbReference type="HOGENOM" id="CLU_040462_1_0_1"/>
<dbReference type="GO" id="GO:0005886">
    <property type="term" value="C:plasma membrane"/>
    <property type="evidence" value="ECO:0000318"/>
    <property type="project" value="GO_Central"/>
</dbReference>
<evidence type="ECO:0000256" key="5">
    <source>
        <dbReference type="SAM" id="Phobius"/>
    </source>
</evidence>
<dbReference type="Ensembl" id="ENSCINT00000032372.1">
    <property type="protein sequence ID" value="ENSCINP00000034620.1"/>
    <property type="gene ID" value="ENSCING00000023627.1"/>
</dbReference>
<dbReference type="Proteomes" id="UP000008144">
    <property type="component" value="Chromosome 11"/>
</dbReference>
<dbReference type="PANTHER" id="PTHR11040">
    <property type="entry name" value="ZINC/IRON TRANSPORTER"/>
    <property type="match status" value="1"/>
</dbReference>
<sequence length="306" mass="33354">KMDVTATKVGIIFGLLATTLTAALLPYFCFRYSARKARQRNKLLMSVLNCFSGGIFLATSFLGLLPEIRESFETFSEEATQMPIAEIVITCGLFLILIIEQSAHAWHHTRVKKKQNRGSFGSETVKFKVSADQATMDVAEEEQEHEHKHGEEHDHSGIRSLLLVATLSIHSFLEGIAMGLQDTVGSLLAIFFAVLFHKSLMALSMGTNLVQGGQPFKRILAAGLVFAFMSPGGISVGLIIKVAGGNGSGTLLVNAILQAIATGTFLYITFFEVLVREFEGHGNRFWKVVALLLGYGAILGAFFAQH</sequence>
<reference evidence="6" key="4">
    <citation type="submission" date="2025-09" db="UniProtKB">
        <authorList>
            <consortium name="Ensembl"/>
        </authorList>
    </citation>
    <scope>IDENTIFICATION</scope>
</reference>
<keyword evidence="7" id="KW-1185">Reference proteome</keyword>
<feature type="transmembrane region" description="Helical" evidence="5">
    <location>
        <begin position="42"/>
        <end position="64"/>
    </location>
</feature>
<reference evidence="7" key="1">
    <citation type="journal article" date="2002" name="Science">
        <title>The draft genome of Ciona intestinalis: insights into chordate and vertebrate origins.</title>
        <authorList>
            <person name="Dehal P."/>
            <person name="Satou Y."/>
            <person name="Campbell R.K."/>
            <person name="Chapman J."/>
            <person name="Degnan B."/>
            <person name="De Tomaso A."/>
            <person name="Davidson B."/>
            <person name="Di Gregorio A."/>
            <person name="Gelpke M."/>
            <person name="Goodstein D.M."/>
            <person name="Harafuji N."/>
            <person name="Hastings K.E."/>
            <person name="Ho I."/>
            <person name="Hotta K."/>
            <person name="Huang W."/>
            <person name="Kawashima T."/>
            <person name="Lemaire P."/>
            <person name="Martinez D."/>
            <person name="Meinertzhagen I.A."/>
            <person name="Necula S."/>
            <person name="Nonaka M."/>
            <person name="Putnam N."/>
            <person name="Rash S."/>
            <person name="Saiga H."/>
            <person name="Satake M."/>
            <person name="Terry A."/>
            <person name="Yamada L."/>
            <person name="Wang H.G."/>
            <person name="Awazu S."/>
            <person name="Azumi K."/>
            <person name="Boore J."/>
            <person name="Branno M."/>
            <person name="Chin-Bow S."/>
            <person name="DeSantis R."/>
            <person name="Doyle S."/>
            <person name="Francino P."/>
            <person name="Keys D.N."/>
            <person name="Haga S."/>
            <person name="Hayashi H."/>
            <person name="Hino K."/>
            <person name="Imai K.S."/>
            <person name="Inaba K."/>
            <person name="Kano S."/>
            <person name="Kobayashi K."/>
            <person name="Kobayashi M."/>
            <person name="Lee B.I."/>
            <person name="Makabe K.W."/>
            <person name="Manohar C."/>
            <person name="Matassi G."/>
            <person name="Medina M."/>
            <person name="Mochizuki Y."/>
            <person name="Mount S."/>
            <person name="Morishita T."/>
            <person name="Miura S."/>
            <person name="Nakayama A."/>
            <person name="Nishizaka S."/>
            <person name="Nomoto H."/>
            <person name="Ohta F."/>
            <person name="Oishi K."/>
            <person name="Rigoutsos I."/>
            <person name="Sano M."/>
            <person name="Sasaki A."/>
            <person name="Sasakura Y."/>
            <person name="Shoguchi E."/>
            <person name="Shin-i T."/>
            <person name="Spagnuolo A."/>
            <person name="Stainier D."/>
            <person name="Suzuki M.M."/>
            <person name="Tassy O."/>
            <person name="Takatori N."/>
            <person name="Tokuoka M."/>
            <person name="Yagi K."/>
            <person name="Yoshizaki F."/>
            <person name="Wada S."/>
            <person name="Zhang C."/>
            <person name="Hyatt P.D."/>
            <person name="Larimer F."/>
            <person name="Detter C."/>
            <person name="Doggett N."/>
            <person name="Glavina T."/>
            <person name="Hawkins T."/>
            <person name="Richardson P."/>
            <person name="Lucas S."/>
            <person name="Kohara Y."/>
            <person name="Levine M."/>
            <person name="Satoh N."/>
            <person name="Rokhsar D.S."/>
        </authorList>
    </citation>
    <scope>NUCLEOTIDE SEQUENCE [LARGE SCALE GENOMIC DNA]</scope>
</reference>
<dbReference type="EMBL" id="EAAA01000739">
    <property type="status" value="NOT_ANNOTATED_CDS"/>
    <property type="molecule type" value="Genomic_DNA"/>
</dbReference>
<dbReference type="AlphaFoldDB" id="H2XY86"/>
<organism evidence="6 7">
    <name type="scientific">Ciona intestinalis</name>
    <name type="common">Transparent sea squirt</name>
    <name type="synonym">Ascidia intestinalis</name>
    <dbReference type="NCBI Taxonomy" id="7719"/>
    <lineage>
        <taxon>Eukaryota</taxon>
        <taxon>Metazoa</taxon>
        <taxon>Chordata</taxon>
        <taxon>Tunicata</taxon>
        <taxon>Ascidiacea</taxon>
        <taxon>Phlebobranchia</taxon>
        <taxon>Cionidae</taxon>
        <taxon>Ciona</taxon>
    </lineage>
</organism>
<proteinExistence type="predicted"/>
<keyword evidence="2 5" id="KW-0812">Transmembrane</keyword>
<feature type="transmembrane region" description="Helical" evidence="5">
    <location>
        <begin position="252"/>
        <end position="273"/>
    </location>
</feature>
<feature type="transmembrane region" description="Helical" evidence="5">
    <location>
        <begin position="219"/>
        <end position="240"/>
    </location>
</feature>
<evidence type="ECO:0000256" key="1">
    <source>
        <dbReference type="ARBA" id="ARBA00004141"/>
    </source>
</evidence>
<reference evidence="6" key="2">
    <citation type="journal article" date="2008" name="Genome Biol.">
        <title>Improved genome assembly and evidence-based global gene model set for the chordate Ciona intestinalis: new insight into intron and operon populations.</title>
        <authorList>
            <person name="Satou Y."/>
            <person name="Mineta K."/>
            <person name="Ogasawara M."/>
            <person name="Sasakura Y."/>
            <person name="Shoguchi E."/>
            <person name="Ueno K."/>
            <person name="Yamada L."/>
            <person name="Matsumoto J."/>
            <person name="Wasserscheid J."/>
            <person name="Dewar K."/>
            <person name="Wiley G.B."/>
            <person name="Macmil S.L."/>
            <person name="Roe B.A."/>
            <person name="Zeller R.W."/>
            <person name="Hastings K.E."/>
            <person name="Lemaire P."/>
            <person name="Lindquist E."/>
            <person name="Endo T."/>
            <person name="Hotta K."/>
            <person name="Inaba K."/>
        </authorList>
    </citation>
    <scope>NUCLEOTIDE SEQUENCE [LARGE SCALE GENOMIC DNA]</scope>
    <source>
        <strain evidence="6">wild type</strain>
    </source>
</reference>
<dbReference type="InterPro" id="IPR003689">
    <property type="entry name" value="ZIP"/>
</dbReference>
<dbReference type="GeneTree" id="ENSGT00940000164669"/>
<reference evidence="6" key="3">
    <citation type="submission" date="2025-08" db="UniProtKB">
        <authorList>
            <consortium name="Ensembl"/>
        </authorList>
    </citation>
    <scope>IDENTIFICATION</scope>
</reference>
<feature type="transmembrane region" description="Helical" evidence="5">
    <location>
        <begin position="12"/>
        <end position="30"/>
    </location>
</feature>
<evidence type="ECO:0000256" key="2">
    <source>
        <dbReference type="ARBA" id="ARBA00022692"/>
    </source>
</evidence>
<dbReference type="GO" id="GO:0005385">
    <property type="term" value="F:zinc ion transmembrane transporter activity"/>
    <property type="evidence" value="ECO:0000318"/>
    <property type="project" value="GO_Central"/>
</dbReference>
<feature type="transmembrane region" description="Helical" evidence="5">
    <location>
        <begin position="84"/>
        <end position="106"/>
    </location>
</feature>
<dbReference type="OMA" id="TIEVFPC"/>
<keyword evidence="3 5" id="KW-1133">Transmembrane helix</keyword>
<dbReference type="InParanoid" id="H2XY86"/>